<proteinExistence type="predicted"/>
<dbReference type="AlphaFoldDB" id="A0A1H1RE81"/>
<keyword evidence="1" id="KW-0812">Transmembrane</keyword>
<dbReference type="InterPro" id="IPR011042">
    <property type="entry name" value="6-blade_b-propeller_TolB-like"/>
</dbReference>
<accession>A0A1H1RE81</accession>
<dbReference type="SUPFAM" id="SSF101898">
    <property type="entry name" value="NHL repeat"/>
    <property type="match status" value="1"/>
</dbReference>
<dbReference type="EMBL" id="LT629751">
    <property type="protein sequence ID" value="SDS34008.1"/>
    <property type="molecule type" value="Genomic_DNA"/>
</dbReference>
<dbReference type="Proteomes" id="UP000243359">
    <property type="component" value="Chromosome I"/>
</dbReference>
<organism evidence="2 3">
    <name type="scientific">Pseudomonas oryzae</name>
    <dbReference type="NCBI Taxonomy" id="1392877"/>
    <lineage>
        <taxon>Bacteria</taxon>
        <taxon>Pseudomonadati</taxon>
        <taxon>Pseudomonadota</taxon>
        <taxon>Gammaproteobacteria</taxon>
        <taxon>Pseudomonadales</taxon>
        <taxon>Pseudomonadaceae</taxon>
        <taxon>Pseudomonas</taxon>
    </lineage>
</organism>
<keyword evidence="3" id="KW-1185">Reference proteome</keyword>
<evidence type="ECO:0000256" key="1">
    <source>
        <dbReference type="SAM" id="Phobius"/>
    </source>
</evidence>
<evidence type="ECO:0000313" key="2">
    <source>
        <dbReference type="EMBL" id="SDS34008.1"/>
    </source>
</evidence>
<feature type="transmembrane region" description="Helical" evidence="1">
    <location>
        <begin position="42"/>
        <end position="62"/>
    </location>
</feature>
<keyword evidence="1" id="KW-1133">Transmembrane helix</keyword>
<keyword evidence="1" id="KW-0472">Membrane</keyword>
<sequence length="321" mass="35075">MGGCLRSADFVKQTNDMPTTLAVFPSLRAQFTGWPSRRRLHVWQLLAGAALMLLLGMAQAGWRHFYPVQAEDGWSAAVYLDAVDKVSALALDAEGALLLSQERNAGQGGLLRLAADGQLGEVQAGLSKPDGMLAFRGGVVFSQEQGEQPVLWRTAEGTRALFSAVNVEGLASDGQYLYAIEDRHGDGNLLRYDSERDEVEVLRRHLDEAEGVAVCPDGRLFYTEKAKNRVRQLSADGSDPTLPGEFNQPGFLLCNADGLWVSEDATHLARLLLLDRDGRLHTVLSHLRSAQTLLETAPGHYLLAEQGRNRVLQLQRISSGS</sequence>
<reference evidence="3" key="1">
    <citation type="submission" date="2016-10" db="EMBL/GenBank/DDBJ databases">
        <authorList>
            <person name="Varghese N."/>
            <person name="Submissions S."/>
        </authorList>
    </citation>
    <scope>NUCLEOTIDE SEQUENCE [LARGE SCALE GENOMIC DNA]</scope>
    <source>
        <strain evidence="3">KCTC 32247</strain>
    </source>
</reference>
<protein>
    <submittedName>
        <fullName evidence="2">Strictosidine synthase</fullName>
    </submittedName>
</protein>
<dbReference type="Gene3D" id="2.120.10.30">
    <property type="entry name" value="TolB, C-terminal domain"/>
    <property type="match status" value="1"/>
</dbReference>
<gene>
    <name evidence="2" type="ORF">SAMN05216221_1603</name>
</gene>
<dbReference type="STRING" id="1392877.SAMN05216221_1603"/>
<evidence type="ECO:0000313" key="3">
    <source>
        <dbReference type="Proteomes" id="UP000243359"/>
    </source>
</evidence>
<name>A0A1H1RE81_9PSED</name>